<name>A0A9P4TVR1_9PEZI</name>
<feature type="compositionally biased region" description="Acidic residues" evidence="1">
    <location>
        <begin position="27"/>
        <end position="36"/>
    </location>
</feature>
<reference evidence="3" key="1">
    <citation type="journal article" date="2020" name="Stud. Mycol.">
        <title>101 Dothideomycetes genomes: a test case for predicting lifestyles and emergence of pathogens.</title>
        <authorList>
            <person name="Haridas S."/>
            <person name="Albert R."/>
            <person name="Binder M."/>
            <person name="Bloem J."/>
            <person name="Labutti K."/>
            <person name="Salamov A."/>
            <person name="Andreopoulos B."/>
            <person name="Baker S."/>
            <person name="Barry K."/>
            <person name="Bills G."/>
            <person name="Bluhm B."/>
            <person name="Cannon C."/>
            <person name="Castanera R."/>
            <person name="Culley D."/>
            <person name="Daum C."/>
            <person name="Ezra D."/>
            <person name="Gonzalez J."/>
            <person name="Henrissat B."/>
            <person name="Kuo A."/>
            <person name="Liang C."/>
            <person name="Lipzen A."/>
            <person name="Lutzoni F."/>
            <person name="Magnuson J."/>
            <person name="Mondo S."/>
            <person name="Nolan M."/>
            <person name="Ohm R."/>
            <person name="Pangilinan J."/>
            <person name="Park H.-J."/>
            <person name="Ramirez L."/>
            <person name="Alfaro M."/>
            <person name="Sun H."/>
            <person name="Tritt A."/>
            <person name="Yoshinaga Y."/>
            <person name="Zwiers L.-H."/>
            <person name="Turgeon B."/>
            <person name="Goodwin S."/>
            <person name="Spatafora J."/>
            <person name="Crous P."/>
            <person name="Grigoriev I."/>
        </authorList>
    </citation>
    <scope>NUCLEOTIDE SEQUENCE</scope>
    <source>
        <strain evidence="3">CBS 130266</strain>
    </source>
</reference>
<accession>A0A9P4TVR1</accession>
<dbReference type="OrthoDB" id="203796at2759"/>
<evidence type="ECO:0000313" key="3">
    <source>
        <dbReference type="EMBL" id="KAF2424880.1"/>
    </source>
</evidence>
<keyword evidence="2" id="KW-0472">Membrane</keyword>
<dbReference type="Proteomes" id="UP000800235">
    <property type="component" value="Unassembled WGS sequence"/>
</dbReference>
<dbReference type="EMBL" id="MU007072">
    <property type="protein sequence ID" value="KAF2424880.1"/>
    <property type="molecule type" value="Genomic_DNA"/>
</dbReference>
<evidence type="ECO:0000313" key="4">
    <source>
        <dbReference type="Proteomes" id="UP000800235"/>
    </source>
</evidence>
<sequence length="374" mass="42419">MGNPKAPPPAYRDEPLADAVSLHTTQGDDDYQDDAPETSAAPPAYSDNDGIQTATQVGVNPYVIAPLKTCNGVNIIMDPRFDSDPLYAEEAVRKWARIRPAQMIQIKGTHTQTVKNGNKQEKNTITDFDIKLRLTEYLINGTGANPWAHMETVSNNDKAHRGTVFKSRVKMPKGGAADLLEAGKPELNEWCHLFRVRRTVSGLDRKYLQEQIKALVNNTNYRGHTCISFPIENEAVEVYSTNRINTWRNTTWICMIFYITFLWLFTWPYLFFAEKRWSVVKVDWPFSVKNEFDMNCYTSISEQQLFQRWAKALETAILGKKQGTLVEEDLHRVDEPTAAFQSGHSDVDRAVSFIGAGIRGYNEVNRQLGWGGDC</sequence>
<gene>
    <name evidence="3" type="ORF">EJ08DRAFT_689437</name>
</gene>
<organism evidence="3 4">
    <name type="scientific">Tothia fuscella</name>
    <dbReference type="NCBI Taxonomy" id="1048955"/>
    <lineage>
        <taxon>Eukaryota</taxon>
        <taxon>Fungi</taxon>
        <taxon>Dikarya</taxon>
        <taxon>Ascomycota</taxon>
        <taxon>Pezizomycotina</taxon>
        <taxon>Dothideomycetes</taxon>
        <taxon>Pleosporomycetidae</taxon>
        <taxon>Venturiales</taxon>
        <taxon>Cylindrosympodiaceae</taxon>
        <taxon>Tothia</taxon>
    </lineage>
</organism>
<comment type="caution">
    <text evidence="3">The sequence shown here is derived from an EMBL/GenBank/DDBJ whole genome shotgun (WGS) entry which is preliminary data.</text>
</comment>
<protein>
    <submittedName>
        <fullName evidence="3">Uncharacterized protein</fullName>
    </submittedName>
</protein>
<evidence type="ECO:0000256" key="1">
    <source>
        <dbReference type="SAM" id="MobiDB-lite"/>
    </source>
</evidence>
<feature type="compositionally biased region" description="Pro residues" evidence="1">
    <location>
        <begin position="1"/>
        <end position="10"/>
    </location>
</feature>
<keyword evidence="4" id="KW-1185">Reference proteome</keyword>
<dbReference type="PANTHER" id="PTHR37848">
    <property type="entry name" value="EXPRESSED PROTEIN"/>
    <property type="match status" value="1"/>
</dbReference>
<feature type="region of interest" description="Disordered" evidence="1">
    <location>
        <begin position="1"/>
        <end position="51"/>
    </location>
</feature>
<feature type="transmembrane region" description="Helical" evidence="2">
    <location>
        <begin position="250"/>
        <end position="272"/>
    </location>
</feature>
<dbReference type="AlphaFoldDB" id="A0A9P4TVR1"/>
<dbReference type="PANTHER" id="PTHR37848:SF1">
    <property type="entry name" value="SUN DOMAIN-CONTAINING PROTEIN"/>
    <property type="match status" value="1"/>
</dbReference>
<keyword evidence="2" id="KW-0812">Transmembrane</keyword>
<proteinExistence type="predicted"/>
<evidence type="ECO:0000256" key="2">
    <source>
        <dbReference type="SAM" id="Phobius"/>
    </source>
</evidence>
<keyword evidence="2" id="KW-1133">Transmembrane helix</keyword>